<comment type="caution">
    <text evidence="5">The sequence shown here is derived from an EMBL/GenBank/DDBJ whole genome shotgun (WGS) entry which is preliminary data.</text>
</comment>
<dbReference type="GO" id="GO:0008171">
    <property type="term" value="F:O-methyltransferase activity"/>
    <property type="evidence" value="ECO:0007669"/>
    <property type="project" value="InterPro"/>
</dbReference>
<evidence type="ECO:0000313" key="7">
    <source>
        <dbReference type="Proteomes" id="UP000544551"/>
    </source>
</evidence>
<name>A0A177IVS8_9CORY</name>
<gene>
    <name evidence="5" type="ORF">AYJ05_03135</name>
    <name evidence="4" type="ORF">HF853_09145</name>
</gene>
<dbReference type="EMBL" id="JABAFZ010000007">
    <property type="protein sequence ID" value="NME89827.1"/>
    <property type="molecule type" value="Genomic_DNA"/>
</dbReference>
<dbReference type="Proteomes" id="UP000076947">
    <property type="component" value="Unassembled WGS sequence"/>
</dbReference>
<proteinExistence type="predicted"/>
<sequence length="213" mass="22967">MTVQAYDALRTYIDSTSYESEALASARAHAEEFSLRTPDPSMGQLLTTLAAAAEGDKVQTIAITPASSVVGLYLFEGLSDSGIVTCIDPEVEHQSHAKSTFRDAGYPPSRVRFLPSRPLDVMSRLATEAYHVIYADVPTLDLPALIKTAWPLIARGGTLVLPDALLDATIADPSRTDRVTVAAREADEYVRSLEDAHVTRLPLGSGLILATKR</sequence>
<dbReference type="InterPro" id="IPR029063">
    <property type="entry name" value="SAM-dependent_MTases_sf"/>
</dbReference>
<dbReference type="InterPro" id="IPR002935">
    <property type="entry name" value="SAM_O-MeTrfase"/>
</dbReference>
<keyword evidence="3" id="KW-0949">S-adenosyl-L-methionine</keyword>
<evidence type="ECO:0000256" key="3">
    <source>
        <dbReference type="ARBA" id="ARBA00022691"/>
    </source>
</evidence>
<protein>
    <submittedName>
        <fullName evidence="4 5">Methyltransferase</fullName>
    </submittedName>
</protein>
<evidence type="ECO:0000313" key="6">
    <source>
        <dbReference type="Proteomes" id="UP000076947"/>
    </source>
</evidence>
<keyword evidence="2 5" id="KW-0808">Transferase</keyword>
<evidence type="ECO:0000256" key="1">
    <source>
        <dbReference type="ARBA" id="ARBA00022603"/>
    </source>
</evidence>
<dbReference type="Pfam" id="PF01596">
    <property type="entry name" value="Methyltransf_3"/>
    <property type="match status" value="1"/>
</dbReference>
<dbReference type="SUPFAM" id="SSF53335">
    <property type="entry name" value="S-adenosyl-L-methionine-dependent methyltransferases"/>
    <property type="match status" value="1"/>
</dbReference>
<reference evidence="4 7" key="3">
    <citation type="submission" date="2020-04" db="EMBL/GenBank/DDBJ databases">
        <authorList>
            <person name="Hitch T.C.A."/>
            <person name="Wylensek D."/>
            <person name="Clavel T."/>
        </authorList>
    </citation>
    <scope>NUCLEOTIDE SEQUENCE [LARGE SCALE GENOMIC DNA]</scope>
    <source>
        <strain evidence="4 7">BL-383-APC-3D</strain>
    </source>
</reference>
<keyword evidence="6" id="KW-1185">Reference proteome</keyword>
<dbReference type="Proteomes" id="UP000544551">
    <property type="component" value="Unassembled WGS sequence"/>
</dbReference>
<evidence type="ECO:0000256" key="2">
    <source>
        <dbReference type="ARBA" id="ARBA00022679"/>
    </source>
</evidence>
<accession>A0A177IVS8</accession>
<organism evidence="5 6">
    <name type="scientific">Corynebacterium stationis</name>
    <dbReference type="NCBI Taxonomy" id="1705"/>
    <lineage>
        <taxon>Bacteria</taxon>
        <taxon>Bacillati</taxon>
        <taxon>Actinomycetota</taxon>
        <taxon>Actinomycetes</taxon>
        <taxon>Mycobacteriales</taxon>
        <taxon>Corynebacteriaceae</taxon>
        <taxon>Corynebacterium</taxon>
    </lineage>
</organism>
<evidence type="ECO:0000313" key="5">
    <source>
        <dbReference type="EMBL" id="OAH32666.1"/>
    </source>
</evidence>
<dbReference type="Gene3D" id="3.40.50.150">
    <property type="entry name" value="Vaccinia Virus protein VP39"/>
    <property type="match status" value="1"/>
</dbReference>
<reference evidence="6" key="1">
    <citation type="submission" date="2016-02" db="EMBL/GenBank/DDBJ databases">
        <authorList>
            <person name="Kaur G."/>
            <person name="Nair G.R."/>
            <person name="Mayilraj S."/>
        </authorList>
    </citation>
    <scope>NUCLEOTIDE SEQUENCE [LARGE SCALE GENOMIC DNA]</scope>
    <source>
        <strain evidence="6">GA-15</strain>
    </source>
</reference>
<dbReference type="RefSeq" id="WP_066837315.1">
    <property type="nucleotide sequence ID" value="NZ_CAJFGC010000058.1"/>
</dbReference>
<dbReference type="EMBL" id="LSTQ01000001">
    <property type="protein sequence ID" value="OAH32666.1"/>
    <property type="molecule type" value="Genomic_DNA"/>
</dbReference>
<keyword evidence="1 5" id="KW-0489">Methyltransferase</keyword>
<evidence type="ECO:0000313" key="4">
    <source>
        <dbReference type="EMBL" id="NME89827.1"/>
    </source>
</evidence>
<reference evidence="5" key="2">
    <citation type="submission" date="2016-02" db="EMBL/GenBank/DDBJ databases">
        <authorList>
            <person name="Wen L."/>
            <person name="He K."/>
            <person name="Yang H."/>
        </authorList>
    </citation>
    <scope>NUCLEOTIDE SEQUENCE [LARGE SCALE GENOMIC DNA]</scope>
    <source>
        <strain evidence="5">GA-15</strain>
    </source>
</reference>
<dbReference type="GO" id="GO:0032259">
    <property type="term" value="P:methylation"/>
    <property type="evidence" value="ECO:0007669"/>
    <property type="project" value="UniProtKB-KW"/>
</dbReference>
<dbReference type="OrthoDB" id="4774874at2"/>
<dbReference type="PROSITE" id="PS51682">
    <property type="entry name" value="SAM_OMT_I"/>
    <property type="match status" value="1"/>
</dbReference>
<dbReference type="AlphaFoldDB" id="A0A177IVS8"/>
<dbReference type="STRING" id="1705.CA21670_07600"/>